<name>A0A9P8HUH9_9HYPO</name>
<feature type="compositionally biased region" description="Polar residues" evidence="9">
    <location>
        <begin position="1036"/>
        <end position="1050"/>
    </location>
</feature>
<dbReference type="EMBL" id="JAIMJC010000001">
    <property type="protein sequence ID" value="KAH0531569.1"/>
    <property type="molecule type" value="Genomic_DNA"/>
</dbReference>
<dbReference type="SUPFAM" id="SSF52540">
    <property type="entry name" value="P-loop containing nucleoside triphosphate hydrolases"/>
    <property type="match status" value="1"/>
</dbReference>
<dbReference type="GO" id="GO:0005634">
    <property type="term" value="C:nucleus"/>
    <property type="evidence" value="ECO:0007669"/>
    <property type="project" value="UniProtKB-SubCell"/>
</dbReference>
<dbReference type="Proteomes" id="UP000826573">
    <property type="component" value="Unassembled WGS sequence"/>
</dbReference>
<feature type="region of interest" description="Disordered" evidence="9">
    <location>
        <begin position="802"/>
        <end position="846"/>
    </location>
</feature>
<dbReference type="PROSITE" id="PS00028">
    <property type="entry name" value="ZINC_FINGER_C2H2_1"/>
    <property type="match status" value="2"/>
</dbReference>
<dbReference type="InterPro" id="IPR027417">
    <property type="entry name" value="P-loop_NTPase"/>
</dbReference>
<dbReference type="Gene3D" id="3.40.50.300">
    <property type="entry name" value="P-loop containing nucleotide triphosphate hydrolases"/>
    <property type="match status" value="1"/>
</dbReference>
<evidence type="ECO:0000256" key="7">
    <source>
        <dbReference type="ARBA" id="ARBA00023242"/>
    </source>
</evidence>
<keyword evidence="3 8" id="KW-0863">Zinc-finger</keyword>
<dbReference type="GO" id="GO:0004386">
    <property type="term" value="F:helicase activity"/>
    <property type="evidence" value="ECO:0007669"/>
    <property type="project" value="InterPro"/>
</dbReference>
<organism evidence="12 13">
    <name type="scientific">Trichoderma semiorbis</name>
    <dbReference type="NCBI Taxonomy" id="1491008"/>
    <lineage>
        <taxon>Eukaryota</taxon>
        <taxon>Fungi</taxon>
        <taxon>Dikarya</taxon>
        <taxon>Ascomycota</taxon>
        <taxon>Pezizomycotina</taxon>
        <taxon>Sordariomycetes</taxon>
        <taxon>Hypocreomycetidae</taxon>
        <taxon>Hypocreales</taxon>
        <taxon>Hypocreaceae</taxon>
        <taxon>Trichoderma</taxon>
    </lineage>
</organism>
<feature type="compositionally biased region" description="Polar residues" evidence="9">
    <location>
        <begin position="1135"/>
        <end position="1146"/>
    </location>
</feature>
<dbReference type="SUPFAM" id="SSF57667">
    <property type="entry name" value="beta-beta-alpha zinc fingers"/>
    <property type="match status" value="1"/>
</dbReference>
<keyword evidence="4" id="KW-0862">Zinc</keyword>
<gene>
    <name evidence="12" type="ORF">TsFJ059_000386</name>
</gene>
<feature type="region of interest" description="Disordered" evidence="9">
    <location>
        <begin position="693"/>
        <end position="725"/>
    </location>
</feature>
<dbReference type="Pfam" id="PF00096">
    <property type="entry name" value="zf-C2H2"/>
    <property type="match status" value="2"/>
</dbReference>
<reference evidence="12 13" key="1">
    <citation type="submission" date="2021-08" db="EMBL/GenBank/DDBJ databases">
        <title>The highly contiguous genome resource for Trichoderma semiorbis FJ059, a fungal antagonistic to plant pathogens.</title>
        <authorList>
            <person name="Liu T."/>
        </authorList>
    </citation>
    <scope>NUCLEOTIDE SEQUENCE [LARGE SCALE GENOMIC DNA]</scope>
    <source>
        <strain evidence="12 13">FJ059</strain>
    </source>
</reference>
<keyword evidence="7" id="KW-0539">Nucleus</keyword>
<evidence type="ECO:0000256" key="10">
    <source>
        <dbReference type="SAM" id="Phobius"/>
    </source>
</evidence>
<feature type="region of interest" description="Disordered" evidence="9">
    <location>
        <begin position="991"/>
        <end position="1075"/>
    </location>
</feature>
<keyword evidence="10" id="KW-0472">Membrane</keyword>
<keyword evidence="5" id="KW-0805">Transcription regulation</keyword>
<dbReference type="GO" id="GO:0008270">
    <property type="term" value="F:zinc ion binding"/>
    <property type="evidence" value="ECO:0007669"/>
    <property type="project" value="UniProtKB-KW"/>
</dbReference>
<proteinExistence type="predicted"/>
<dbReference type="GO" id="GO:0006357">
    <property type="term" value="P:regulation of transcription by RNA polymerase II"/>
    <property type="evidence" value="ECO:0007669"/>
    <property type="project" value="TreeGrafter"/>
</dbReference>
<evidence type="ECO:0000256" key="4">
    <source>
        <dbReference type="ARBA" id="ARBA00022833"/>
    </source>
</evidence>
<evidence type="ECO:0000256" key="3">
    <source>
        <dbReference type="ARBA" id="ARBA00022771"/>
    </source>
</evidence>
<dbReference type="CDD" id="cd12087">
    <property type="entry name" value="TM_EGFR-like"/>
    <property type="match status" value="1"/>
</dbReference>
<feature type="compositionally biased region" description="Pro residues" evidence="9">
    <location>
        <begin position="944"/>
        <end position="954"/>
    </location>
</feature>
<evidence type="ECO:0000313" key="12">
    <source>
        <dbReference type="EMBL" id="KAH0531569.1"/>
    </source>
</evidence>
<dbReference type="InterPro" id="IPR041677">
    <property type="entry name" value="DNA2/NAM7_AAA_11"/>
</dbReference>
<feature type="region of interest" description="Disordered" evidence="9">
    <location>
        <begin position="940"/>
        <end position="961"/>
    </location>
</feature>
<comment type="caution">
    <text evidence="12">The sequence shown here is derived from an EMBL/GenBank/DDBJ whole genome shotgun (WGS) entry which is preliminary data.</text>
</comment>
<dbReference type="PANTHER" id="PTHR46179:SF13">
    <property type="entry name" value="C2H2-TYPE DOMAIN-CONTAINING PROTEIN"/>
    <property type="match status" value="1"/>
</dbReference>
<dbReference type="Gene3D" id="3.30.160.60">
    <property type="entry name" value="Classic Zinc Finger"/>
    <property type="match status" value="3"/>
</dbReference>
<dbReference type="Pfam" id="PF13086">
    <property type="entry name" value="AAA_11"/>
    <property type="match status" value="1"/>
</dbReference>
<keyword evidence="10" id="KW-0812">Transmembrane</keyword>
<keyword evidence="10" id="KW-1133">Transmembrane helix</keyword>
<evidence type="ECO:0000256" key="1">
    <source>
        <dbReference type="ARBA" id="ARBA00004123"/>
    </source>
</evidence>
<protein>
    <recommendedName>
        <fullName evidence="11">C2H2-type domain-containing protein</fullName>
    </recommendedName>
</protein>
<feature type="compositionally biased region" description="Low complexity" evidence="9">
    <location>
        <begin position="1242"/>
        <end position="1254"/>
    </location>
</feature>
<feature type="domain" description="C2H2-type" evidence="11">
    <location>
        <begin position="1259"/>
        <end position="1288"/>
    </location>
</feature>
<feature type="domain" description="C2H2-type" evidence="11">
    <location>
        <begin position="1287"/>
        <end position="1317"/>
    </location>
</feature>
<feature type="compositionally biased region" description="Basic and acidic residues" evidence="9">
    <location>
        <begin position="831"/>
        <end position="843"/>
    </location>
</feature>
<evidence type="ECO:0000256" key="2">
    <source>
        <dbReference type="ARBA" id="ARBA00022723"/>
    </source>
</evidence>
<dbReference type="PANTHER" id="PTHR46179">
    <property type="entry name" value="ZINC FINGER PROTEIN"/>
    <property type="match status" value="1"/>
</dbReference>
<evidence type="ECO:0000256" key="5">
    <source>
        <dbReference type="ARBA" id="ARBA00023015"/>
    </source>
</evidence>
<dbReference type="InterPro" id="IPR013087">
    <property type="entry name" value="Znf_C2H2_type"/>
</dbReference>
<evidence type="ECO:0000256" key="6">
    <source>
        <dbReference type="ARBA" id="ARBA00023163"/>
    </source>
</evidence>
<feature type="region of interest" description="Disordered" evidence="9">
    <location>
        <begin position="1097"/>
        <end position="1159"/>
    </location>
</feature>
<dbReference type="PROSITE" id="PS50157">
    <property type="entry name" value="ZINC_FINGER_C2H2_2"/>
    <property type="match status" value="2"/>
</dbReference>
<dbReference type="InterPro" id="IPR036236">
    <property type="entry name" value="Znf_C2H2_sf"/>
</dbReference>
<evidence type="ECO:0000256" key="9">
    <source>
        <dbReference type="SAM" id="MobiDB-lite"/>
    </source>
</evidence>
<accession>A0A9P8HUH9</accession>
<keyword evidence="2" id="KW-0479">Metal-binding</keyword>
<feature type="compositionally biased region" description="Basic and acidic residues" evidence="9">
    <location>
        <begin position="1185"/>
        <end position="1197"/>
    </location>
</feature>
<feature type="transmembrane region" description="Helical" evidence="10">
    <location>
        <begin position="762"/>
        <end position="788"/>
    </location>
</feature>
<keyword evidence="13" id="KW-1185">Reference proteome</keyword>
<keyword evidence="6" id="KW-0804">Transcription</keyword>
<feature type="compositionally biased region" description="Polar residues" evidence="9">
    <location>
        <begin position="1214"/>
        <end position="1236"/>
    </location>
</feature>
<dbReference type="InterPro" id="IPR051061">
    <property type="entry name" value="Zinc_finger_trans_reg"/>
</dbReference>
<evidence type="ECO:0000256" key="8">
    <source>
        <dbReference type="PROSITE-ProRule" id="PRU00042"/>
    </source>
</evidence>
<feature type="compositionally biased region" description="Pro residues" evidence="9">
    <location>
        <begin position="1121"/>
        <end position="1130"/>
    </location>
</feature>
<evidence type="ECO:0000259" key="11">
    <source>
        <dbReference type="PROSITE" id="PS50157"/>
    </source>
</evidence>
<evidence type="ECO:0000313" key="13">
    <source>
        <dbReference type="Proteomes" id="UP000826573"/>
    </source>
</evidence>
<sequence length="1369" mass="150539">MKQPLIKFPTQEEFVHRLERGTIIEMENEMSQLKKLNERSDAYAAWVIGPIPGCQTSFMTSWLLLAKNPSSSLSTGFPTITDRFSIDMEATIQLPQGMFALWHLPATRIQNPYEDVTSLDGNSIQKLAAFKVDVPRCQRAENGEQIEVNLMAHLQVSGALDDFSGIVLDETNQKNIYIRWEISSKTFEAELDALDFFVAPKRSEKRAPCYRARLAFSMLQHFQAEGLEMVNLLSKYPHLAEPSKPAHKISPVLLKKFAQFNHDHVAAHQGLERIKNGLYFVNGCPGAGKTEWNMVISALIQSHYTHAAKRIPHPILFLVDINQTVSDAADRYHCLCKDAGLDVRIIRMHGWPYEMRHSEKLNQVGGQKDDGDAATDFTKSFLTTVGLTHHAKLERDDRRAPNLDEAAWDHYEKHKHDSYPGLTKLLDRIEKDEVFDSEDWRLLRRLVTGLYRDVLTSADFVATTPVAASGSFAKLFRPEVIFVDEAPHARELTTLIPLAYFDPVAWIFTGDVKQTRPFVDNCGSERKAQEKGLRFNPYAEQLRLSTMARAAAAGALDHKLLVNNRAYGNLQRLPSHIFYDGEMTSGHNEETMYPASTKYLKEYLEKLLGRENLEENRLVACAPCMCYVLVHLHQLLSPVSTCNPALAFCLLILSPASLGAVFSDTADPCTWARQPFFGRGRPPALFEFERAESYSGPTSGSKEQWPHPAPSPRELPRPTRPQSATVCELNGNGNGNGNGNRLESRITHNELHLHKRHLSGGAIAGITVGVVIAVALLAICLYPCFLYLKRRRSSHSHPPFDAEVGAVGAGHGSSASGGANTPPKRLSSSDSYKHKGDLTRGGEGDGGSADYGHWDAHADHGLNNGYSFPLNTAYLQPGDPGLVNGGIADEYRVKAQPFPLLGCDDGEFAPPLTDDLEPGVLKGTSADYYSPHIPSEAFGMVMQPDPPVDSPVQPPSSSRSSSLRLNMMHMFRQGDPASSQLDGATPLQAITSGDHVESPTNLSAASLPLSHHQPDEAEAATEASLAPVSPPVSNAPEPSSKASLPDSSPFPSYHQFRKSPSPPVASPGTVNPMDIMPASTETEVWHKTEHQLYEAFHKPSPSDPAAALPQEGLANGSAMPSPSPTPPETQPQPIFTVQSPGSTNHTEFIPDYITTTTNPNTEIDQANAQLDNGDVVMLDSGLPANHDHSLAAPEGRHPSYPSDHSTPLPGPSFTDVSSQNTPSTGLDTPSPESVGSSDFRHSASPHSGAGSHSPRTGVYRCDEPGCNQSFDQPHKLKHHQRYHSKDHKCPYPGCGKGFGTKTHLQRHINDRHEKKKKFHCSVVGCDYSRAGGKAFPRKDNWKRHMIKIHNIEQQQLPEPIEVDMDVDGI</sequence>
<comment type="subcellular location">
    <subcellularLocation>
        <location evidence="1">Nucleus</location>
    </subcellularLocation>
</comment>
<dbReference type="SMART" id="SM00355">
    <property type="entry name" value="ZnF_C2H2"/>
    <property type="match status" value="3"/>
</dbReference>
<feature type="region of interest" description="Disordered" evidence="9">
    <location>
        <begin position="1176"/>
        <end position="1256"/>
    </location>
</feature>